<keyword evidence="5 10" id="KW-0067">ATP-binding</keyword>
<dbReference type="InterPro" id="IPR050093">
    <property type="entry name" value="ABC_SmlMolc_Importer"/>
</dbReference>
<keyword evidence="2" id="KW-1003">Cell membrane</keyword>
<protein>
    <submittedName>
        <fullName evidence="10">Iron(III) transport system ATP-binding protein</fullName>
    </submittedName>
</protein>
<name>A0A562LV57_9GAMM</name>
<keyword evidence="8" id="KW-0472">Membrane</keyword>
<keyword evidence="3" id="KW-0410">Iron transport</keyword>
<reference evidence="10 11" key="1">
    <citation type="journal article" date="2015" name="Stand. Genomic Sci.">
        <title>Genomic Encyclopedia of Bacterial and Archaeal Type Strains, Phase III: the genomes of soil and plant-associated and newly described type strains.</title>
        <authorList>
            <person name="Whitman W.B."/>
            <person name="Woyke T."/>
            <person name="Klenk H.P."/>
            <person name="Zhou Y."/>
            <person name="Lilburn T.G."/>
            <person name="Beck B.J."/>
            <person name="De Vos P."/>
            <person name="Vandamme P."/>
            <person name="Eisen J.A."/>
            <person name="Garrity G."/>
            <person name="Hugenholtz P."/>
            <person name="Kyrpides N.C."/>
        </authorList>
    </citation>
    <scope>NUCLEOTIDE SEQUENCE [LARGE SCALE GENOMIC DNA]</scope>
    <source>
        <strain evidence="10 11">CGMCC 1.10136</strain>
    </source>
</reference>
<dbReference type="InterPro" id="IPR003439">
    <property type="entry name" value="ABC_transporter-like_ATP-bd"/>
</dbReference>
<dbReference type="Proteomes" id="UP000316471">
    <property type="component" value="Unassembled WGS sequence"/>
</dbReference>
<dbReference type="CDD" id="cd03259">
    <property type="entry name" value="ABC_Carb_Solutes_like"/>
    <property type="match status" value="1"/>
</dbReference>
<evidence type="ECO:0000259" key="9">
    <source>
        <dbReference type="PROSITE" id="PS50893"/>
    </source>
</evidence>
<evidence type="ECO:0000313" key="10">
    <source>
        <dbReference type="EMBL" id="TWI11514.1"/>
    </source>
</evidence>
<accession>A0A562LV57</accession>
<keyword evidence="4" id="KW-0547">Nucleotide-binding</keyword>
<evidence type="ECO:0000313" key="11">
    <source>
        <dbReference type="Proteomes" id="UP000316471"/>
    </source>
</evidence>
<dbReference type="PROSITE" id="PS00211">
    <property type="entry name" value="ABC_TRANSPORTER_1"/>
    <property type="match status" value="1"/>
</dbReference>
<dbReference type="RefSeq" id="WP_144813744.1">
    <property type="nucleotide sequence ID" value="NZ_VLKP01000005.1"/>
</dbReference>
<dbReference type="AlphaFoldDB" id="A0A562LV57"/>
<dbReference type="InterPro" id="IPR015853">
    <property type="entry name" value="ABC_transpr_FbpC"/>
</dbReference>
<dbReference type="SMART" id="SM00382">
    <property type="entry name" value="AAA"/>
    <property type="match status" value="1"/>
</dbReference>
<organism evidence="10 11">
    <name type="scientific">Aerolutibacter ruishenii</name>
    <dbReference type="NCBI Taxonomy" id="686800"/>
    <lineage>
        <taxon>Bacteria</taxon>
        <taxon>Pseudomonadati</taxon>
        <taxon>Pseudomonadota</taxon>
        <taxon>Gammaproteobacteria</taxon>
        <taxon>Lysobacterales</taxon>
        <taxon>Lysobacteraceae</taxon>
        <taxon>Aerolutibacter</taxon>
    </lineage>
</organism>
<dbReference type="Pfam" id="PF00005">
    <property type="entry name" value="ABC_tran"/>
    <property type="match status" value="1"/>
</dbReference>
<dbReference type="EMBL" id="VLKP01000005">
    <property type="protein sequence ID" value="TWI11514.1"/>
    <property type="molecule type" value="Genomic_DNA"/>
</dbReference>
<evidence type="ECO:0000256" key="6">
    <source>
        <dbReference type="ARBA" id="ARBA00023004"/>
    </source>
</evidence>
<dbReference type="GO" id="GO:0016020">
    <property type="term" value="C:membrane"/>
    <property type="evidence" value="ECO:0007669"/>
    <property type="project" value="InterPro"/>
</dbReference>
<evidence type="ECO:0000256" key="5">
    <source>
        <dbReference type="ARBA" id="ARBA00022840"/>
    </source>
</evidence>
<dbReference type="Gene3D" id="3.40.50.300">
    <property type="entry name" value="P-loop containing nucleotide triphosphate hydrolases"/>
    <property type="match status" value="1"/>
</dbReference>
<dbReference type="InterPro" id="IPR003593">
    <property type="entry name" value="AAA+_ATPase"/>
</dbReference>
<evidence type="ECO:0000256" key="1">
    <source>
        <dbReference type="ARBA" id="ARBA00022448"/>
    </source>
</evidence>
<dbReference type="GO" id="GO:0015408">
    <property type="term" value="F:ABC-type ferric iron transporter activity"/>
    <property type="evidence" value="ECO:0007669"/>
    <property type="project" value="InterPro"/>
</dbReference>
<proteinExistence type="predicted"/>
<evidence type="ECO:0000256" key="3">
    <source>
        <dbReference type="ARBA" id="ARBA00022496"/>
    </source>
</evidence>
<keyword evidence="7" id="KW-0406">Ion transport</keyword>
<feature type="domain" description="ABC transporter" evidence="9">
    <location>
        <begin position="6"/>
        <end position="241"/>
    </location>
</feature>
<keyword evidence="1" id="KW-0813">Transport</keyword>
<dbReference type="GO" id="GO:0016887">
    <property type="term" value="F:ATP hydrolysis activity"/>
    <property type="evidence" value="ECO:0007669"/>
    <property type="project" value="InterPro"/>
</dbReference>
<dbReference type="PANTHER" id="PTHR42781">
    <property type="entry name" value="SPERMIDINE/PUTRESCINE IMPORT ATP-BINDING PROTEIN POTA"/>
    <property type="match status" value="1"/>
</dbReference>
<dbReference type="GO" id="GO:0005524">
    <property type="term" value="F:ATP binding"/>
    <property type="evidence" value="ECO:0007669"/>
    <property type="project" value="UniProtKB-KW"/>
</dbReference>
<dbReference type="InterPro" id="IPR017871">
    <property type="entry name" value="ABC_transporter-like_CS"/>
</dbReference>
<dbReference type="SUPFAM" id="SSF52540">
    <property type="entry name" value="P-loop containing nucleoside triphosphate hydrolases"/>
    <property type="match status" value="1"/>
</dbReference>
<evidence type="ECO:0000256" key="7">
    <source>
        <dbReference type="ARBA" id="ARBA00023065"/>
    </source>
</evidence>
<dbReference type="PROSITE" id="PS50893">
    <property type="entry name" value="ABC_TRANSPORTER_2"/>
    <property type="match status" value="1"/>
</dbReference>
<evidence type="ECO:0000256" key="2">
    <source>
        <dbReference type="ARBA" id="ARBA00022475"/>
    </source>
</evidence>
<comment type="caution">
    <text evidence="10">The sequence shown here is derived from an EMBL/GenBank/DDBJ whole genome shotgun (WGS) entry which is preliminary data.</text>
</comment>
<keyword evidence="11" id="KW-1185">Reference proteome</keyword>
<dbReference type="InterPro" id="IPR027417">
    <property type="entry name" value="P-loop_NTPase"/>
</dbReference>
<evidence type="ECO:0000256" key="8">
    <source>
        <dbReference type="ARBA" id="ARBA00023136"/>
    </source>
</evidence>
<gene>
    <name evidence="10" type="ORF">IP93_01410</name>
</gene>
<evidence type="ECO:0000256" key="4">
    <source>
        <dbReference type="ARBA" id="ARBA00022741"/>
    </source>
</evidence>
<keyword evidence="6" id="KW-0408">Iron</keyword>
<dbReference type="OrthoDB" id="9802264at2"/>
<sequence length="246" mass="26398">MNPAQFRLEGVSKVFGDQAALSEVSLDFKFGQHTAIIGPSGCGKTTLLRLLAGLDAPTAGKVLLDGRTLSASGRVLVPPHSRHIGLVFQDLALWPNLSALDNVLLGLPGLRHARSRVRAQALDALERCGIPDLAHARPGRLSGGQQQRVAIARAIAVRPKFLLLDEPFAGLDLVTKDALFDQIAALCRALGSTVILVTHDPAEVAQLCERVVVLERGQVVESGRLGELLQAPQSSLLRRFKAHQQM</sequence>
<dbReference type="PANTHER" id="PTHR42781:SF4">
    <property type="entry name" value="SPERMIDINE_PUTRESCINE IMPORT ATP-BINDING PROTEIN POTA"/>
    <property type="match status" value="1"/>
</dbReference>